<proteinExistence type="predicted"/>
<evidence type="ECO:0000256" key="1">
    <source>
        <dbReference type="ARBA" id="ARBA00004651"/>
    </source>
</evidence>
<evidence type="ECO:0008006" key="10">
    <source>
        <dbReference type="Google" id="ProtNLM"/>
    </source>
</evidence>
<dbReference type="InterPro" id="IPR013604">
    <property type="entry name" value="7TM_chemorcpt"/>
</dbReference>
<evidence type="ECO:0000313" key="8">
    <source>
        <dbReference type="EMBL" id="EFX75779.1"/>
    </source>
</evidence>
<keyword evidence="2" id="KW-1003">Cell membrane</keyword>
<dbReference type="EMBL" id="GL732573">
    <property type="protein sequence ID" value="EFX75779.1"/>
    <property type="molecule type" value="Genomic_DNA"/>
</dbReference>
<dbReference type="GO" id="GO:0030425">
    <property type="term" value="C:dendrite"/>
    <property type="evidence" value="ECO:0000318"/>
    <property type="project" value="GO_Central"/>
</dbReference>
<feature type="transmembrane region" description="Helical" evidence="7">
    <location>
        <begin position="77"/>
        <end position="94"/>
    </location>
</feature>
<dbReference type="OrthoDB" id="6625921at2759"/>
<evidence type="ECO:0000256" key="4">
    <source>
        <dbReference type="ARBA" id="ARBA00022989"/>
    </source>
</evidence>
<evidence type="ECO:0000256" key="3">
    <source>
        <dbReference type="ARBA" id="ARBA00022692"/>
    </source>
</evidence>
<dbReference type="KEGG" id="dpx:DAPPUDRAFT_323020"/>
<evidence type="ECO:0000256" key="7">
    <source>
        <dbReference type="SAM" id="Phobius"/>
    </source>
</evidence>
<dbReference type="PANTHER" id="PTHR21143">
    <property type="entry name" value="INVERTEBRATE GUSTATORY RECEPTOR"/>
    <property type="match status" value="1"/>
</dbReference>
<keyword evidence="3 7" id="KW-0812">Transmembrane</keyword>
<feature type="transmembrane region" description="Helical" evidence="7">
    <location>
        <begin position="37"/>
        <end position="57"/>
    </location>
</feature>
<organism evidence="8 9">
    <name type="scientific">Daphnia pulex</name>
    <name type="common">Water flea</name>
    <dbReference type="NCBI Taxonomy" id="6669"/>
    <lineage>
        <taxon>Eukaryota</taxon>
        <taxon>Metazoa</taxon>
        <taxon>Ecdysozoa</taxon>
        <taxon>Arthropoda</taxon>
        <taxon>Crustacea</taxon>
        <taxon>Branchiopoda</taxon>
        <taxon>Diplostraca</taxon>
        <taxon>Cladocera</taxon>
        <taxon>Anomopoda</taxon>
        <taxon>Daphniidae</taxon>
        <taxon>Daphnia</taxon>
    </lineage>
</organism>
<dbReference type="HOGENOM" id="CLU_704495_0_0_1"/>
<evidence type="ECO:0000256" key="5">
    <source>
        <dbReference type="ARBA" id="ARBA00023136"/>
    </source>
</evidence>
<gene>
    <name evidence="8" type="primary">DpuGr30</name>
    <name evidence="8" type="ORF">DAPPUDRAFT_323020</name>
</gene>
<keyword evidence="9" id="KW-1185">Reference proteome</keyword>
<feature type="transmembrane region" description="Helical" evidence="7">
    <location>
        <begin position="355"/>
        <end position="375"/>
    </location>
</feature>
<dbReference type="InParanoid" id="E9GXP6"/>
<reference evidence="8 9" key="1">
    <citation type="journal article" date="2011" name="Science">
        <title>The ecoresponsive genome of Daphnia pulex.</title>
        <authorList>
            <person name="Colbourne J.K."/>
            <person name="Pfrender M.E."/>
            <person name="Gilbert D."/>
            <person name="Thomas W.K."/>
            <person name="Tucker A."/>
            <person name="Oakley T.H."/>
            <person name="Tokishita S."/>
            <person name="Aerts A."/>
            <person name="Arnold G.J."/>
            <person name="Basu M.K."/>
            <person name="Bauer D.J."/>
            <person name="Caceres C.E."/>
            <person name="Carmel L."/>
            <person name="Casola C."/>
            <person name="Choi J.H."/>
            <person name="Detter J.C."/>
            <person name="Dong Q."/>
            <person name="Dusheyko S."/>
            <person name="Eads B.D."/>
            <person name="Frohlich T."/>
            <person name="Geiler-Samerotte K.A."/>
            <person name="Gerlach D."/>
            <person name="Hatcher P."/>
            <person name="Jogdeo S."/>
            <person name="Krijgsveld J."/>
            <person name="Kriventseva E.V."/>
            <person name="Kultz D."/>
            <person name="Laforsch C."/>
            <person name="Lindquist E."/>
            <person name="Lopez J."/>
            <person name="Manak J.R."/>
            <person name="Muller J."/>
            <person name="Pangilinan J."/>
            <person name="Patwardhan R.P."/>
            <person name="Pitluck S."/>
            <person name="Pritham E.J."/>
            <person name="Rechtsteiner A."/>
            <person name="Rho M."/>
            <person name="Rogozin I.B."/>
            <person name="Sakarya O."/>
            <person name="Salamov A."/>
            <person name="Schaack S."/>
            <person name="Shapiro H."/>
            <person name="Shiga Y."/>
            <person name="Skalitzky C."/>
            <person name="Smith Z."/>
            <person name="Souvorov A."/>
            <person name="Sung W."/>
            <person name="Tang Z."/>
            <person name="Tsuchiya D."/>
            <person name="Tu H."/>
            <person name="Vos H."/>
            <person name="Wang M."/>
            <person name="Wolf Y.I."/>
            <person name="Yamagata H."/>
            <person name="Yamada T."/>
            <person name="Ye Y."/>
            <person name="Shaw J.R."/>
            <person name="Andrews J."/>
            <person name="Crease T.J."/>
            <person name="Tang H."/>
            <person name="Lucas S.M."/>
            <person name="Robertson H.M."/>
            <person name="Bork P."/>
            <person name="Koonin E.V."/>
            <person name="Zdobnov E.M."/>
            <person name="Grigoriev I.V."/>
            <person name="Lynch M."/>
            <person name="Boore J.L."/>
        </authorList>
    </citation>
    <scope>NUCLEOTIDE SEQUENCE [LARGE SCALE GENOMIC DNA]</scope>
</reference>
<dbReference type="Proteomes" id="UP000000305">
    <property type="component" value="Unassembled WGS sequence"/>
</dbReference>
<dbReference type="GO" id="GO:0008049">
    <property type="term" value="P:male courtship behavior"/>
    <property type="evidence" value="ECO:0000318"/>
    <property type="project" value="GO_Central"/>
</dbReference>
<dbReference type="FunCoup" id="E9GXP6">
    <property type="interactions" value="33"/>
</dbReference>
<evidence type="ECO:0000256" key="2">
    <source>
        <dbReference type="ARBA" id="ARBA00022475"/>
    </source>
</evidence>
<dbReference type="GO" id="GO:0005886">
    <property type="term" value="C:plasma membrane"/>
    <property type="evidence" value="ECO:0007669"/>
    <property type="project" value="UniProtKB-SubCell"/>
</dbReference>
<dbReference type="Pfam" id="PF08395">
    <property type="entry name" value="7tm_7"/>
    <property type="match status" value="1"/>
</dbReference>
<name>E9GXP6_DAPPU</name>
<comment type="subcellular location">
    <subcellularLocation>
        <location evidence="1">Cell membrane</location>
        <topology evidence="1">Multi-pass membrane protein</topology>
    </subcellularLocation>
</comment>
<dbReference type="GO" id="GO:0050909">
    <property type="term" value="P:sensory perception of taste"/>
    <property type="evidence" value="ECO:0007669"/>
    <property type="project" value="InterPro"/>
</dbReference>
<feature type="transmembrane region" description="Helical" evidence="7">
    <location>
        <begin position="6"/>
        <end position="25"/>
    </location>
</feature>
<evidence type="ECO:0000313" key="9">
    <source>
        <dbReference type="Proteomes" id="UP000000305"/>
    </source>
</evidence>
<keyword evidence="4 7" id="KW-1133">Transmembrane helix</keyword>
<keyword evidence="5 7" id="KW-0472">Membrane</keyword>
<keyword evidence="6" id="KW-0675">Receptor</keyword>
<feature type="transmembrane region" description="Helical" evidence="7">
    <location>
        <begin position="168"/>
        <end position="191"/>
    </location>
</feature>
<dbReference type="GO" id="GO:0030424">
    <property type="term" value="C:axon"/>
    <property type="evidence" value="ECO:0000318"/>
    <property type="project" value="GO_Central"/>
</dbReference>
<dbReference type="GO" id="GO:0007635">
    <property type="term" value="P:chemosensory behavior"/>
    <property type="evidence" value="ECO:0000318"/>
    <property type="project" value="GO_Central"/>
</dbReference>
<accession>E9GXP6</accession>
<feature type="transmembrane region" description="Helical" evidence="7">
    <location>
        <begin position="137"/>
        <end position="156"/>
    </location>
</feature>
<dbReference type="GO" id="GO:0043025">
    <property type="term" value="C:neuronal cell body"/>
    <property type="evidence" value="ECO:0000318"/>
    <property type="project" value="GO_Central"/>
</dbReference>
<protein>
    <recommendedName>
        <fullName evidence="10">Gustatory receptor</fullName>
    </recommendedName>
</protein>
<evidence type="ECO:0000256" key="6">
    <source>
        <dbReference type="ARBA" id="ARBA00023170"/>
    </source>
</evidence>
<sequence length="389" mass="44327">MGLERLNILFFLINATGMLPYRMMLDKKKKRFERFDIGWRHPVTWWFVVVLIIQLIYTPYITSMSVLREISASKNESVIYIMATVLWFVCYGIVKLIPTILLFRVGGFITALTDLKKVDRILDKIPNYQCSSRQRTVIGFVCGIIMIVSMQISASYQTILPVEKTEILLYFFEFFIDFITSLQLTTWLLLIHLTYYNIAHRIAILAHFLGDDQEPIRGGKKITVVPLKAITIEPDTGQLSFRLQKVDYVFDRLAKTCTINIFLLLHYFIQPNSAQNNILLYLVLLTSQIAMALVIVVSAGLPAQEVKRLRGKFLRLSTKEIDLNDEAQCAAIVMALSEERVQLSAGGLMPIGKELLPSLTATVITYLVILLQNAIHKKSIQDKGTAVNR</sequence>
<dbReference type="AlphaFoldDB" id="E9GXP6"/>
<dbReference type="PANTHER" id="PTHR21143:SF133">
    <property type="entry name" value="GUSTATORY AND PHEROMONE RECEPTOR 32A-RELATED"/>
    <property type="match status" value="1"/>
</dbReference>
<feature type="transmembrane region" description="Helical" evidence="7">
    <location>
        <begin position="278"/>
        <end position="301"/>
    </location>
</feature>